<protein>
    <recommendedName>
        <fullName evidence="2">Peptidase C19 ubiquitin carboxyl-terminal hydrolase domain-containing protein</fullName>
    </recommendedName>
</protein>
<feature type="domain" description="Peptidase C19 ubiquitin carboxyl-terminal hydrolase" evidence="2">
    <location>
        <begin position="67"/>
        <end position="95"/>
    </location>
</feature>
<dbReference type="Pfam" id="PF00443">
    <property type="entry name" value="UCH"/>
    <property type="match status" value="1"/>
</dbReference>
<dbReference type="Gene3D" id="3.90.70.10">
    <property type="entry name" value="Cysteine proteinases"/>
    <property type="match status" value="1"/>
</dbReference>
<feature type="transmembrane region" description="Helical" evidence="1">
    <location>
        <begin position="6"/>
        <end position="25"/>
    </location>
</feature>
<dbReference type="Ensembl" id="ENSDCDT00010003390.1">
    <property type="protein sequence ID" value="ENSDCDP00010003267.1"/>
    <property type="gene ID" value="ENSDCDG00010001502.1"/>
</dbReference>
<name>A0AAY4A2K4_9TELE</name>
<dbReference type="InterPro" id="IPR001394">
    <property type="entry name" value="Peptidase_C19_UCH"/>
</dbReference>
<dbReference type="InterPro" id="IPR038765">
    <property type="entry name" value="Papain-like_cys_pep_sf"/>
</dbReference>
<sequence>MGGAQLSAASFAAFLLLCFLPLRFWGGRWHSVTTTDLRGKEAQRSDMLGRGVWRLPELKLRTVLPTKNQGSTCYLNSALQILFMSKEFRENIERYISVGH</sequence>
<reference evidence="3 4" key="1">
    <citation type="submission" date="2020-06" db="EMBL/GenBank/DDBJ databases">
        <authorList>
            <consortium name="Wellcome Sanger Institute Data Sharing"/>
        </authorList>
    </citation>
    <scope>NUCLEOTIDE SEQUENCE [LARGE SCALE GENOMIC DNA]</scope>
</reference>
<keyword evidence="1" id="KW-1133">Transmembrane helix</keyword>
<evidence type="ECO:0000259" key="2">
    <source>
        <dbReference type="Pfam" id="PF00443"/>
    </source>
</evidence>
<organism evidence="3 4">
    <name type="scientific">Denticeps clupeoides</name>
    <name type="common">denticle herring</name>
    <dbReference type="NCBI Taxonomy" id="299321"/>
    <lineage>
        <taxon>Eukaryota</taxon>
        <taxon>Metazoa</taxon>
        <taxon>Chordata</taxon>
        <taxon>Craniata</taxon>
        <taxon>Vertebrata</taxon>
        <taxon>Euteleostomi</taxon>
        <taxon>Actinopterygii</taxon>
        <taxon>Neopterygii</taxon>
        <taxon>Teleostei</taxon>
        <taxon>Clupei</taxon>
        <taxon>Clupeiformes</taxon>
        <taxon>Denticipitoidei</taxon>
        <taxon>Denticipitidae</taxon>
        <taxon>Denticeps</taxon>
    </lineage>
</organism>
<dbReference type="AlphaFoldDB" id="A0AAY4A2K4"/>
<reference evidence="3" key="3">
    <citation type="submission" date="2025-09" db="UniProtKB">
        <authorList>
            <consortium name="Ensembl"/>
        </authorList>
    </citation>
    <scope>IDENTIFICATION</scope>
</reference>
<dbReference type="GO" id="GO:0016579">
    <property type="term" value="P:protein deubiquitination"/>
    <property type="evidence" value="ECO:0007669"/>
    <property type="project" value="InterPro"/>
</dbReference>
<dbReference type="Proteomes" id="UP000694580">
    <property type="component" value="Chromosome 1"/>
</dbReference>
<reference evidence="3" key="2">
    <citation type="submission" date="2025-08" db="UniProtKB">
        <authorList>
            <consortium name="Ensembl"/>
        </authorList>
    </citation>
    <scope>IDENTIFICATION</scope>
</reference>
<keyword evidence="1" id="KW-0812">Transmembrane</keyword>
<dbReference type="GeneTree" id="ENSGT01120000277764"/>
<evidence type="ECO:0000313" key="3">
    <source>
        <dbReference type="Ensembl" id="ENSDCDP00010003267.1"/>
    </source>
</evidence>
<keyword evidence="4" id="KW-1185">Reference proteome</keyword>
<accession>A0AAY4A2K4</accession>
<evidence type="ECO:0000256" key="1">
    <source>
        <dbReference type="SAM" id="Phobius"/>
    </source>
</evidence>
<dbReference type="GO" id="GO:0004843">
    <property type="term" value="F:cysteine-type deubiquitinase activity"/>
    <property type="evidence" value="ECO:0007669"/>
    <property type="project" value="InterPro"/>
</dbReference>
<evidence type="ECO:0000313" key="4">
    <source>
        <dbReference type="Proteomes" id="UP000694580"/>
    </source>
</evidence>
<dbReference type="SUPFAM" id="SSF54001">
    <property type="entry name" value="Cysteine proteinases"/>
    <property type="match status" value="1"/>
</dbReference>
<proteinExistence type="predicted"/>
<keyword evidence="1" id="KW-0472">Membrane</keyword>